<dbReference type="SUPFAM" id="SSF63418">
    <property type="entry name" value="MurE/MurF N-terminal domain"/>
    <property type="match status" value="1"/>
</dbReference>
<evidence type="ECO:0000256" key="1">
    <source>
        <dbReference type="ARBA" id="ARBA00022490"/>
    </source>
</evidence>
<evidence type="ECO:0000256" key="7">
    <source>
        <dbReference type="ARBA" id="ARBA00022984"/>
    </source>
</evidence>
<feature type="domain" description="Mur ligase C-terminal" evidence="13">
    <location>
        <begin position="335"/>
        <end position="450"/>
    </location>
</feature>
<dbReference type="GO" id="GO:0005524">
    <property type="term" value="F:ATP binding"/>
    <property type="evidence" value="ECO:0007669"/>
    <property type="project" value="UniProtKB-UniRule"/>
</dbReference>
<evidence type="ECO:0000259" key="12">
    <source>
        <dbReference type="Pfam" id="PF01225"/>
    </source>
</evidence>
<dbReference type="GO" id="GO:0047480">
    <property type="term" value="F:UDP-N-acetylmuramoyl-tripeptide-D-alanyl-D-alanine ligase activity"/>
    <property type="evidence" value="ECO:0007669"/>
    <property type="project" value="UniProtKB-UniRule"/>
</dbReference>
<feature type="domain" description="Mur ligase N-terminal catalytic" evidence="12">
    <location>
        <begin position="26"/>
        <end position="76"/>
    </location>
</feature>
<protein>
    <recommendedName>
        <fullName evidence="10 11">UDP-N-acetylmuramoyl-tripeptide--D-alanyl-D-alanine ligase</fullName>
        <ecNumber evidence="10 11">6.3.2.10</ecNumber>
    </recommendedName>
    <alternativeName>
        <fullName evidence="10">D-alanyl-D-alanine-adding enzyme</fullName>
    </alternativeName>
</protein>
<keyword evidence="3 10" id="KW-0132">Cell division</keyword>
<sequence>MTKAVLWTAQDAATATGGKTTGDWTVTGISIDSRKVSKGDLFIALKGPNFDGQKFAQAALDAGAHAVMVSDANGIDDTDKVLLVDDTMAALERLGIAGRERSKAKIVAITGSVGKTGTKEALKYVLSQQGKTHASPASFNNHWGVPITLATLPVDAEFGVFEIGMNHPGEISTLVKMVKPSVALITTVVGAHTEFFKDEAEIAMAKAEIFEGLDSDGTVILNRDNLHYFALVRRAKELGLSNIKCFGTDAVSNYRLFEANIVTDGSAVRARVGGQDLEYFIGCPGEHWVLNSLAVLGCVDAIGADLVKASKDLADVTPPAGRGETHTVKLPTGEGTFTLIDDAYNANPTSMMAGIKVLSQTKPGEGGRKIAVLGEMRELGDSATKMHADLYHPLTSLEIDRVYSVGPLMAELDKTLPSERNAGHFETAEDAIEPIKADLRDGDVVLIKGSLGIYVSKIVSALKSCGVVEKSTTATEEGQD</sequence>
<keyword evidence="6 10" id="KW-0133">Cell shape</keyword>
<evidence type="ECO:0000256" key="9">
    <source>
        <dbReference type="ARBA" id="ARBA00023316"/>
    </source>
</evidence>
<dbReference type="SUPFAM" id="SSF53244">
    <property type="entry name" value="MurD-like peptide ligases, peptide-binding domain"/>
    <property type="match status" value="1"/>
</dbReference>
<evidence type="ECO:0000259" key="14">
    <source>
        <dbReference type="Pfam" id="PF08245"/>
    </source>
</evidence>
<evidence type="ECO:0000256" key="2">
    <source>
        <dbReference type="ARBA" id="ARBA00022598"/>
    </source>
</evidence>
<evidence type="ECO:0000313" key="16">
    <source>
        <dbReference type="Proteomes" id="UP000253061"/>
    </source>
</evidence>
<comment type="pathway">
    <text evidence="10 11">Cell wall biogenesis; peptidoglycan biosynthesis.</text>
</comment>
<proteinExistence type="inferred from homology"/>
<dbReference type="GO" id="GO:0008360">
    <property type="term" value="P:regulation of cell shape"/>
    <property type="evidence" value="ECO:0007669"/>
    <property type="project" value="UniProtKB-KW"/>
</dbReference>
<evidence type="ECO:0000256" key="3">
    <source>
        <dbReference type="ARBA" id="ARBA00022618"/>
    </source>
</evidence>
<dbReference type="Pfam" id="PF02875">
    <property type="entry name" value="Mur_ligase_C"/>
    <property type="match status" value="1"/>
</dbReference>
<evidence type="ECO:0000256" key="5">
    <source>
        <dbReference type="ARBA" id="ARBA00022840"/>
    </source>
</evidence>
<dbReference type="RefSeq" id="WP_062956268.1">
    <property type="nucleotide sequence ID" value="NZ_JPWB01000001.1"/>
</dbReference>
<comment type="catalytic activity">
    <reaction evidence="10 11">
        <text>D-alanyl-D-alanine + UDP-N-acetyl-alpha-D-muramoyl-L-alanyl-gamma-D-glutamyl-meso-2,6-diaminopimelate + ATP = UDP-N-acetyl-alpha-D-muramoyl-L-alanyl-gamma-D-glutamyl-meso-2,6-diaminopimeloyl-D-alanyl-D-alanine + ADP + phosphate + H(+)</text>
        <dbReference type="Rhea" id="RHEA:28374"/>
        <dbReference type="ChEBI" id="CHEBI:15378"/>
        <dbReference type="ChEBI" id="CHEBI:30616"/>
        <dbReference type="ChEBI" id="CHEBI:43474"/>
        <dbReference type="ChEBI" id="CHEBI:57822"/>
        <dbReference type="ChEBI" id="CHEBI:61386"/>
        <dbReference type="ChEBI" id="CHEBI:83905"/>
        <dbReference type="ChEBI" id="CHEBI:456216"/>
        <dbReference type="EC" id="6.3.2.10"/>
    </reaction>
</comment>
<comment type="caution">
    <text evidence="10">Lacks conserved residue(s) required for the propagation of feature annotation.</text>
</comment>
<dbReference type="AlphaFoldDB" id="A0A367VMK8"/>
<evidence type="ECO:0000313" key="15">
    <source>
        <dbReference type="EMBL" id="RCK25671.1"/>
    </source>
</evidence>
<dbReference type="SUPFAM" id="SSF53623">
    <property type="entry name" value="MurD-like peptide ligases, catalytic domain"/>
    <property type="match status" value="1"/>
</dbReference>
<dbReference type="GO" id="GO:0071555">
    <property type="term" value="P:cell wall organization"/>
    <property type="evidence" value="ECO:0007669"/>
    <property type="project" value="UniProtKB-KW"/>
</dbReference>
<dbReference type="PANTHER" id="PTHR43024:SF1">
    <property type="entry name" value="UDP-N-ACETYLMURAMOYL-TRIPEPTIDE--D-ALANYL-D-ALANINE LIGASE"/>
    <property type="match status" value="1"/>
</dbReference>
<comment type="similarity">
    <text evidence="10">Belongs to the MurCDEF family. MurF subfamily.</text>
</comment>
<comment type="function">
    <text evidence="10 11">Involved in cell wall formation. Catalyzes the final step in the synthesis of UDP-N-acetylmuramoyl-pentapeptide, the precursor of murein.</text>
</comment>
<dbReference type="Pfam" id="PF01225">
    <property type="entry name" value="Mur_ligase"/>
    <property type="match status" value="1"/>
</dbReference>
<dbReference type="HAMAP" id="MF_02019">
    <property type="entry name" value="MurF"/>
    <property type="match status" value="1"/>
</dbReference>
<dbReference type="Pfam" id="PF08245">
    <property type="entry name" value="Mur_ligase_M"/>
    <property type="match status" value="1"/>
</dbReference>
<dbReference type="Proteomes" id="UP000253061">
    <property type="component" value="Unassembled WGS sequence"/>
</dbReference>
<dbReference type="InterPro" id="IPR051046">
    <property type="entry name" value="MurCDEF_CellWall_CoF430Synth"/>
</dbReference>
<dbReference type="GO" id="GO:0009252">
    <property type="term" value="P:peptidoglycan biosynthetic process"/>
    <property type="evidence" value="ECO:0007669"/>
    <property type="project" value="UniProtKB-UniRule"/>
</dbReference>
<keyword evidence="2 10" id="KW-0436">Ligase</keyword>
<dbReference type="InterPro" id="IPR036565">
    <property type="entry name" value="Mur-like_cat_sf"/>
</dbReference>
<evidence type="ECO:0000256" key="10">
    <source>
        <dbReference type="HAMAP-Rule" id="MF_02019"/>
    </source>
</evidence>
<dbReference type="InterPro" id="IPR004101">
    <property type="entry name" value="Mur_ligase_C"/>
</dbReference>
<dbReference type="GO" id="GO:0051301">
    <property type="term" value="P:cell division"/>
    <property type="evidence" value="ECO:0007669"/>
    <property type="project" value="UniProtKB-KW"/>
</dbReference>
<organism evidence="15 16">
    <name type="scientific">Thalassospira profundimaris</name>
    <dbReference type="NCBI Taxonomy" id="502049"/>
    <lineage>
        <taxon>Bacteria</taxon>
        <taxon>Pseudomonadati</taxon>
        <taxon>Pseudomonadota</taxon>
        <taxon>Alphaproteobacteria</taxon>
        <taxon>Rhodospirillales</taxon>
        <taxon>Thalassospiraceae</taxon>
        <taxon>Thalassospira</taxon>
    </lineage>
</organism>
<feature type="domain" description="Mur ligase central" evidence="14">
    <location>
        <begin position="109"/>
        <end position="298"/>
    </location>
</feature>
<keyword evidence="8 10" id="KW-0131">Cell cycle</keyword>
<evidence type="ECO:0000256" key="8">
    <source>
        <dbReference type="ARBA" id="ARBA00023306"/>
    </source>
</evidence>
<accession>A0A367VMK8</accession>
<keyword evidence="9 10" id="KW-0961">Cell wall biogenesis/degradation</keyword>
<dbReference type="InterPro" id="IPR005863">
    <property type="entry name" value="UDP-N-AcMur_synth"/>
</dbReference>
<evidence type="ECO:0000256" key="6">
    <source>
        <dbReference type="ARBA" id="ARBA00022960"/>
    </source>
</evidence>
<keyword evidence="5 10" id="KW-0067">ATP-binding</keyword>
<dbReference type="Gene3D" id="3.40.1390.10">
    <property type="entry name" value="MurE/MurF, N-terminal domain"/>
    <property type="match status" value="1"/>
</dbReference>
<dbReference type="UniPathway" id="UPA00219"/>
<dbReference type="GO" id="GO:0008766">
    <property type="term" value="F:UDP-N-acetylmuramoylalanyl-D-glutamyl-2,6-diaminopimelate-D-alanyl-D-alanine ligase activity"/>
    <property type="evidence" value="ECO:0007669"/>
    <property type="project" value="RHEA"/>
</dbReference>
<dbReference type="PANTHER" id="PTHR43024">
    <property type="entry name" value="UDP-N-ACETYLMURAMOYL-TRIPEPTIDE--D-ALANYL-D-ALANINE LIGASE"/>
    <property type="match status" value="1"/>
</dbReference>
<dbReference type="EMBL" id="JPWB01000001">
    <property type="protein sequence ID" value="RCK25671.1"/>
    <property type="molecule type" value="Genomic_DNA"/>
</dbReference>
<gene>
    <name evidence="10" type="primary">murF</name>
    <name evidence="15" type="ORF">TH6_03475</name>
</gene>
<comment type="caution">
    <text evidence="15">The sequence shown here is derived from an EMBL/GenBank/DDBJ whole genome shotgun (WGS) entry which is preliminary data.</text>
</comment>
<dbReference type="NCBIfam" id="TIGR01143">
    <property type="entry name" value="murF"/>
    <property type="match status" value="1"/>
</dbReference>
<dbReference type="InterPro" id="IPR000713">
    <property type="entry name" value="Mur_ligase_N"/>
</dbReference>
<reference evidence="15 16" key="1">
    <citation type="submission" date="2014-07" db="EMBL/GenBank/DDBJ databases">
        <title>Draft genome sequence of Thalassospira profundimaris R8-17.</title>
        <authorList>
            <person name="Lai Q."/>
            <person name="Shao Z."/>
        </authorList>
    </citation>
    <scope>NUCLEOTIDE SEQUENCE [LARGE SCALE GENOMIC DNA]</scope>
    <source>
        <strain evidence="15 16">R8-17</strain>
    </source>
</reference>
<name>A0A367VMK8_9PROT</name>
<dbReference type="InterPro" id="IPR036615">
    <property type="entry name" value="Mur_ligase_C_dom_sf"/>
</dbReference>
<keyword evidence="4 10" id="KW-0547">Nucleotide-binding</keyword>
<comment type="subcellular location">
    <subcellularLocation>
        <location evidence="10 11">Cytoplasm</location>
    </subcellularLocation>
</comment>
<dbReference type="InterPro" id="IPR013221">
    <property type="entry name" value="Mur_ligase_cen"/>
</dbReference>
<evidence type="ECO:0000256" key="4">
    <source>
        <dbReference type="ARBA" id="ARBA00022741"/>
    </source>
</evidence>
<evidence type="ECO:0000256" key="11">
    <source>
        <dbReference type="RuleBase" id="RU004136"/>
    </source>
</evidence>
<keyword evidence="7 10" id="KW-0573">Peptidoglycan synthesis</keyword>
<dbReference type="GO" id="GO:0005737">
    <property type="term" value="C:cytoplasm"/>
    <property type="evidence" value="ECO:0007669"/>
    <property type="project" value="UniProtKB-SubCell"/>
</dbReference>
<evidence type="ECO:0000259" key="13">
    <source>
        <dbReference type="Pfam" id="PF02875"/>
    </source>
</evidence>
<dbReference type="EC" id="6.3.2.10" evidence="10 11"/>
<dbReference type="Gene3D" id="3.90.190.20">
    <property type="entry name" value="Mur ligase, C-terminal domain"/>
    <property type="match status" value="1"/>
</dbReference>
<dbReference type="InterPro" id="IPR035911">
    <property type="entry name" value="MurE/MurF_N"/>
</dbReference>
<dbReference type="Gene3D" id="3.40.1190.10">
    <property type="entry name" value="Mur-like, catalytic domain"/>
    <property type="match status" value="1"/>
</dbReference>
<keyword evidence="1 10" id="KW-0963">Cytoplasm</keyword>